<dbReference type="OrthoDB" id="4350157at2"/>
<dbReference type="RefSeq" id="WP_013492398.1">
    <property type="nucleotide sequence ID" value="NC_014830.1"/>
</dbReference>
<dbReference type="Pfam" id="PF11382">
    <property type="entry name" value="MctB"/>
    <property type="match status" value="1"/>
</dbReference>
<dbReference type="GO" id="GO:0016020">
    <property type="term" value="C:membrane"/>
    <property type="evidence" value="ECO:0007669"/>
    <property type="project" value="InterPro"/>
</dbReference>
<evidence type="ECO:0000256" key="1">
    <source>
        <dbReference type="SAM" id="Coils"/>
    </source>
</evidence>
<keyword evidence="3" id="KW-1185">Reference proteome</keyword>
<name>E6S8U6_INTC7</name>
<dbReference type="GO" id="GO:0055070">
    <property type="term" value="P:copper ion homeostasis"/>
    <property type="evidence" value="ECO:0007669"/>
    <property type="project" value="InterPro"/>
</dbReference>
<gene>
    <name evidence="2" type="ordered locus">Intca_1570</name>
</gene>
<organism evidence="2 3">
    <name type="scientific">Intrasporangium calvum (strain ATCC 23552 / DSM 43043 / JCM 3097 / NBRC 12989 / NCIMB 10167 / NRRL B-3866 / 7 KIP)</name>
    <dbReference type="NCBI Taxonomy" id="710696"/>
    <lineage>
        <taxon>Bacteria</taxon>
        <taxon>Bacillati</taxon>
        <taxon>Actinomycetota</taxon>
        <taxon>Actinomycetes</taxon>
        <taxon>Micrococcales</taxon>
        <taxon>Intrasporangiaceae</taxon>
        <taxon>Intrasporangium</taxon>
    </lineage>
</organism>
<sequence length="314" mass="31492">MIDFRYHLVSIISIFLALAVGIVLGAGPLQGNLGTQLTDQVAALRAEKQALNDQLAASERRVAAGEEFASAVSERVLDGALSGHEVVVIVLPSADGGLVDLLEEGVTSSGATLTATVTLGGDWFDPTLAAERAEAASAAASTLGMSSPLSGDALLAEALARLTVTTDVVSASESRTAALKTLSDAGFIDASAEQLEPADLAIIVSGPFAGDEAEIQRQAETIRTLARFVADSSAGAVVAGPEPVTAAGQSLTSDAVASVRGVEATARLISTVDHASDPSGPAIVVLALKSELAGDVGHYGTAEGATAAAPRVSP</sequence>
<evidence type="ECO:0008006" key="4">
    <source>
        <dbReference type="Google" id="ProtNLM"/>
    </source>
</evidence>
<reference evidence="2 3" key="1">
    <citation type="journal article" date="2010" name="Stand. Genomic Sci.">
        <title>Complete genome sequence of Intrasporangium calvum type strain (7 KIP).</title>
        <authorList>
            <person name="Del Rio T.G."/>
            <person name="Chertkov O."/>
            <person name="Yasawong M."/>
            <person name="Lucas S."/>
            <person name="Deshpande S."/>
            <person name="Cheng J.F."/>
            <person name="Detter C."/>
            <person name="Tapia R."/>
            <person name="Han C."/>
            <person name="Goodwin L."/>
            <person name="Pitluck S."/>
            <person name="Liolios K."/>
            <person name="Ivanova N."/>
            <person name="Mavromatis K."/>
            <person name="Pati A."/>
            <person name="Chen A."/>
            <person name="Palaniappan K."/>
            <person name="Land M."/>
            <person name="Hauser L."/>
            <person name="Chang Y.J."/>
            <person name="Jeffries C.D."/>
            <person name="Rohde M."/>
            <person name="Pukall R."/>
            <person name="Sikorski J."/>
            <person name="Goker M."/>
            <person name="Woyke T."/>
            <person name="Bristow J."/>
            <person name="Eisen J.A."/>
            <person name="Markowitz V."/>
            <person name="Hugenholtz P."/>
            <person name="Kyrpides N.C."/>
            <person name="Klenk H.P."/>
            <person name="Lapidus A."/>
        </authorList>
    </citation>
    <scope>NUCLEOTIDE SEQUENCE [LARGE SCALE GENOMIC DNA]</scope>
    <source>
        <strain evidence="3">ATCC 23552 / DSM 43043 / JCM 3097 / NBRC 12989 / 7 KIP</strain>
    </source>
</reference>
<dbReference type="Proteomes" id="UP000008914">
    <property type="component" value="Chromosome"/>
</dbReference>
<protein>
    <recommendedName>
        <fullName evidence="4">Copper transporter</fullName>
    </recommendedName>
</protein>
<dbReference type="EMBL" id="CP002343">
    <property type="protein sequence ID" value="ADU48083.1"/>
    <property type="molecule type" value="Genomic_DNA"/>
</dbReference>
<proteinExistence type="predicted"/>
<feature type="coiled-coil region" evidence="1">
    <location>
        <begin position="34"/>
        <end position="61"/>
    </location>
</feature>
<dbReference type="HOGENOM" id="CLU_072020_0_1_11"/>
<dbReference type="KEGG" id="ica:Intca_1570"/>
<keyword evidence="1" id="KW-0175">Coiled coil</keyword>
<dbReference type="eggNOG" id="ENOG5032TBA">
    <property type="taxonomic scope" value="Bacteria"/>
</dbReference>
<dbReference type="InterPro" id="IPR021522">
    <property type="entry name" value="MctB"/>
</dbReference>
<evidence type="ECO:0000313" key="3">
    <source>
        <dbReference type="Proteomes" id="UP000008914"/>
    </source>
</evidence>
<dbReference type="STRING" id="710696.Intca_1570"/>
<accession>E6S8U6</accession>
<evidence type="ECO:0000313" key="2">
    <source>
        <dbReference type="EMBL" id="ADU48083.1"/>
    </source>
</evidence>
<dbReference type="AlphaFoldDB" id="E6S8U6"/>